<evidence type="ECO:0000256" key="6">
    <source>
        <dbReference type="PROSITE-ProRule" id="PRU00104"/>
    </source>
</evidence>
<dbReference type="FunFam" id="3.30.2410.10:FF:000036">
    <property type="entry name" value="Ubiquitin-protein ligase, putative"/>
    <property type="match status" value="1"/>
</dbReference>
<keyword evidence="10" id="KW-1185">Reference proteome</keyword>
<keyword evidence="1" id="KW-0808">Transferase</keyword>
<dbReference type="GO" id="GO:0043161">
    <property type="term" value="P:proteasome-mediated ubiquitin-dependent protein catabolic process"/>
    <property type="evidence" value="ECO:0007669"/>
    <property type="project" value="TreeGrafter"/>
</dbReference>
<evidence type="ECO:0000256" key="3">
    <source>
        <dbReference type="ARBA" id="ARBA00022771"/>
    </source>
</evidence>
<evidence type="ECO:0000313" key="9">
    <source>
        <dbReference type="EMBL" id="SCU65388.1"/>
    </source>
</evidence>
<dbReference type="GeneID" id="92379322"/>
<dbReference type="Pfam" id="PF00632">
    <property type="entry name" value="HECT"/>
    <property type="match status" value="1"/>
</dbReference>
<evidence type="ECO:0000256" key="4">
    <source>
        <dbReference type="ARBA" id="ARBA00022786"/>
    </source>
</evidence>
<feature type="domain" description="HECT" evidence="8">
    <location>
        <begin position="962"/>
        <end position="1286"/>
    </location>
</feature>
<dbReference type="PROSITE" id="PS50237">
    <property type="entry name" value="HECT"/>
    <property type="match status" value="1"/>
</dbReference>
<dbReference type="InterPro" id="IPR045322">
    <property type="entry name" value="HECTD1/TRIP12-like"/>
</dbReference>
<dbReference type="VEuPathDB" id="TriTrypDB:TEOVI_000538200"/>
<dbReference type="PANTHER" id="PTHR45670:SF15">
    <property type="entry name" value="LIGASE, PUTATIVE-RELATED"/>
    <property type="match status" value="1"/>
</dbReference>
<keyword evidence="9" id="KW-0436">Ligase</keyword>
<dbReference type="Proteomes" id="UP000195570">
    <property type="component" value="Unassembled WGS sequence"/>
</dbReference>
<keyword evidence="5" id="KW-0862">Zinc</keyword>
<organism evidence="9 10">
    <name type="scientific">Trypanosoma equiperdum</name>
    <dbReference type="NCBI Taxonomy" id="5694"/>
    <lineage>
        <taxon>Eukaryota</taxon>
        <taxon>Discoba</taxon>
        <taxon>Euglenozoa</taxon>
        <taxon>Kinetoplastea</taxon>
        <taxon>Metakinetoplastina</taxon>
        <taxon>Trypanosomatida</taxon>
        <taxon>Trypanosomatidae</taxon>
        <taxon>Trypanosoma</taxon>
    </lineage>
</organism>
<comment type="caution">
    <text evidence="9">The sequence shown here is derived from an EMBL/GenBank/DDBJ whole genome shotgun (WGS) entry which is preliminary data.</text>
</comment>
<name>A0A1G4I151_TRYEQ</name>
<dbReference type="EMBL" id="CZPT02000283">
    <property type="protein sequence ID" value="SCU65388.1"/>
    <property type="molecule type" value="Genomic_DNA"/>
</dbReference>
<evidence type="ECO:0000256" key="1">
    <source>
        <dbReference type="ARBA" id="ARBA00022679"/>
    </source>
</evidence>
<dbReference type="Gene3D" id="3.90.1750.10">
    <property type="entry name" value="Hect, E3 ligase catalytic domains"/>
    <property type="match status" value="1"/>
</dbReference>
<dbReference type="GO" id="GO:0000209">
    <property type="term" value="P:protein polyubiquitination"/>
    <property type="evidence" value="ECO:0007669"/>
    <property type="project" value="TreeGrafter"/>
</dbReference>
<evidence type="ECO:0000256" key="2">
    <source>
        <dbReference type="ARBA" id="ARBA00022723"/>
    </source>
</evidence>
<sequence length="1286" mass="142075">MFLSLDVTPSRAPYDLLSDLCTLLIIAGDSTDVPLQPLIRAIDMALTKGSSSGDVMVMAARAIVIILDRLSGSLFSLDTRNGLDTFRKCFSTVVSMVDMQKRESLHFEKSSEGELKEEVLQCLSLSSKCCELAVVVPSTEEQIQFCLAAVDGSKRTSCKVLHHSIGLMRQKELKSATDCRALEQLVHHHLMALFHLDIDHEWDELLRTVVEGILTYRAWCAPRVLSPDRQGGKHRRGSEEGGASSSSTHITSLRNMMVTLLQIGERIAGSGTASSRVQLTLACLASVIETHLLPREACESAMLWLAQLLLRSEVRSASFSNPFNSGSDSVAVNAEQPWIDSTPTLPNLRWVVPSLLWSALVLLAKLCGANFNFQSEYIWAWRGRDDEYHLYIKKVRRRLTTMYFSAERSRIVAPGRHVIDLQTMTDNFAHGDTASRVHFQPIPCAISFDGGLAIPTRGMMLKKKVCAAVQDALRPLSFGHTQVASLARSIRFYIICSGDPTNTMDVITAFCSLPADQKEPTVGEICATLLKRDKRWASVLQEAGVADTPAAECLARDGGKKNRIESSTSEVKRGADCLREVQRSPGNVLAFLRRTSSSELLAFVQGLEKSPYGEEQMMALCEEMKKDDVLASRMRTVAQTYVLRVLHHTASCKPVGEDLAERVRSTSYTVNICSAGDRIKGKGAPRCPNGHALRVHFSVNWRCDSCAFANAFGSLACRDCNYDLCSNCVDEKLSRMETNSSAVVGDVIQSWKALKLKRSPSTSSTSSQKRKSGCSGNAGEVMLFTSSGVVPASRPVSLLEGNDVHIAPVGGECRCCIPCPPFVACSAAHNIAEHSSLRVFLHTFLATRPQRWVDTAVELSIVNALESRGEDIFLSGVSGIPSRVVLVLQEVAPYISLAFKRNMAHFLAVGCCRFGLYHLQDVGVNVRGTVTGSIASNGLAFKVTVKRNTESITNTLYKVFLEYPTLRNKVEFNFEGEEGTGEGPTQELYAELSRRYRSMSELWHHRDDGVCIAFPSMQQVHAKRFFVLGASCGRAFADGYTMDISLLPVVWPLIRSQTPSVEVLWHLLEEVEPALANSYKCVLQATDAELEQMGLEDEETGEALTVSTAKFYVEKCVERRLTNAVSNLHWFARGLASVVDLDAFWFFTDDEMSAIICGFSAEDSEEKLFSEEALRAAVMEAHGYSTGSQEVETFISLVGDEFTREQQQLFIEFLTGCPQLPLNGLDGLGRKITVVRKELEGRGEQTLPSCNTCFLYFKLPPYSTRKIMKERLLVAITEGRRNFSLS</sequence>
<keyword evidence="4 6" id="KW-0833">Ubl conjugation pathway</keyword>
<feature type="active site" description="Glycyl thioester intermediate" evidence="6">
    <location>
        <position position="1253"/>
    </location>
</feature>
<evidence type="ECO:0000259" key="8">
    <source>
        <dbReference type="PROSITE" id="PS50237"/>
    </source>
</evidence>
<dbReference type="EC" id="6.3.2.-" evidence="9"/>
<keyword evidence="2" id="KW-0479">Metal-binding</keyword>
<gene>
    <name evidence="9" type="ORF">TEOVI_000538200</name>
</gene>
<dbReference type="Gene3D" id="3.30.2410.10">
    <property type="entry name" value="Hect, E3 ligase catalytic domain"/>
    <property type="match status" value="1"/>
</dbReference>
<dbReference type="RefSeq" id="XP_067076995.1">
    <property type="nucleotide sequence ID" value="XM_067220894.1"/>
</dbReference>
<dbReference type="GO" id="GO:0008270">
    <property type="term" value="F:zinc ion binding"/>
    <property type="evidence" value="ECO:0007669"/>
    <property type="project" value="UniProtKB-KW"/>
</dbReference>
<dbReference type="InterPro" id="IPR001876">
    <property type="entry name" value="Znf_RanBP2"/>
</dbReference>
<dbReference type="GO" id="GO:0061630">
    <property type="term" value="F:ubiquitin protein ligase activity"/>
    <property type="evidence" value="ECO:0007669"/>
    <property type="project" value="InterPro"/>
</dbReference>
<feature type="region of interest" description="Disordered" evidence="7">
    <location>
        <begin position="227"/>
        <end position="248"/>
    </location>
</feature>
<dbReference type="SMART" id="SM00119">
    <property type="entry name" value="HECTc"/>
    <property type="match status" value="1"/>
</dbReference>
<dbReference type="GO" id="GO:0016874">
    <property type="term" value="F:ligase activity"/>
    <property type="evidence" value="ECO:0007669"/>
    <property type="project" value="UniProtKB-KW"/>
</dbReference>
<accession>A0A1G4I151</accession>
<keyword evidence="3" id="KW-0863">Zinc-finger</keyword>
<dbReference type="PROSITE" id="PS01358">
    <property type="entry name" value="ZF_RANBP2_1"/>
    <property type="match status" value="1"/>
</dbReference>
<evidence type="ECO:0000256" key="7">
    <source>
        <dbReference type="SAM" id="MobiDB-lite"/>
    </source>
</evidence>
<dbReference type="SUPFAM" id="SSF56204">
    <property type="entry name" value="Hect, E3 ligase catalytic domain"/>
    <property type="match status" value="1"/>
</dbReference>
<protein>
    <submittedName>
        <fullName evidence="9">Ubiquitin-protein ligase, putative</fullName>
        <ecNumber evidence="9">6.3.2.-</ecNumber>
    </submittedName>
</protein>
<evidence type="ECO:0000256" key="5">
    <source>
        <dbReference type="ARBA" id="ARBA00022833"/>
    </source>
</evidence>
<dbReference type="PANTHER" id="PTHR45670">
    <property type="entry name" value="E3 UBIQUITIN-PROTEIN LIGASE TRIP12"/>
    <property type="match status" value="1"/>
</dbReference>
<reference evidence="9" key="1">
    <citation type="submission" date="2016-09" db="EMBL/GenBank/DDBJ databases">
        <authorList>
            <person name="Hebert L."/>
            <person name="Moumen B."/>
        </authorList>
    </citation>
    <scope>NUCLEOTIDE SEQUENCE [LARGE SCALE GENOMIC DNA]</scope>
    <source>
        <strain evidence="9">OVI</strain>
    </source>
</reference>
<dbReference type="InterPro" id="IPR035983">
    <property type="entry name" value="Hect_E3_ubiquitin_ligase"/>
</dbReference>
<proteinExistence type="predicted"/>
<evidence type="ECO:0000313" key="10">
    <source>
        <dbReference type="Proteomes" id="UP000195570"/>
    </source>
</evidence>
<dbReference type="InterPro" id="IPR000569">
    <property type="entry name" value="HECT_dom"/>
</dbReference>